<protein>
    <submittedName>
        <fullName evidence="2">Oxidoreductase</fullName>
    </submittedName>
</protein>
<evidence type="ECO:0000313" key="2">
    <source>
        <dbReference type="EMBL" id="UYQ73278.1"/>
    </source>
</evidence>
<keyword evidence="3" id="KW-1185">Reference proteome</keyword>
<evidence type="ECO:0000313" key="3">
    <source>
        <dbReference type="Proteomes" id="UP001163882"/>
    </source>
</evidence>
<dbReference type="Gene3D" id="3.90.180.10">
    <property type="entry name" value="Medium-chain alcohol dehydrogenases, catalytic domain"/>
    <property type="match status" value="1"/>
</dbReference>
<evidence type="ECO:0000259" key="1">
    <source>
        <dbReference type="SMART" id="SM00829"/>
    </source>
</evidence>
<accession>A0ABY6IRN7</accession>
<dbReference type="InterPro" id="IPR051397">
    <property type="entry name" value="Zn-ADH-like_protein"/>
</dbReference>
<dbReference type="SMART" id="SM00829">
    <property type="entry name" value="PKS_ER"/>
    <property type="match status" value="1"/>
</dbReference>
<dbReference type="Proteomes" id="UP001163882">
    <property type="component" value="Chromosome"/>
</dbReference>
<feature type="domain" description="Enoyl reductase (ER)" evidence="1">
    <location>
        <begin position="17"/>
        <end position="325"/>
    </location>
</feature>
<gene>
    <name evidence="2" type="ORF">OF122_05815</name>
</gene>
<dbReference type="InterPro" id="IPR014188">
    <property type="entry name" value="Acrylyl-CoA_reductase_AcuI"/>
</dbReference>
<dbReference type="CDD" id="cd08288">
    <property type="entry name" value="MDR_yhdh"/>
    <property type="match status" value="1"/>
</dbReference>
<dbReference type="InterPro" id="IPR013149">
    <property type="entry name" value="ADH-like_C"/>
</dbReference>
<name>A0ABY6IRN7_9HYPH</name>
<dbReference type="InterPro" id="IPR011032">
    <property type="entry name" value="GroES-like_sf"/>
</dbReference>
<organism evidence="2 3">
    <name type="scientific">Pelagibacterium flavum</name>
    <dbReference type="NCBI Taxonomy" id="2984530"/>
    <lineage>
        <taxon>Bacteria</taxon>
        <taxon>Pseudomonadati</taxon>
        <taxon>Pseudomonadota</taxon>
        <taxon>Alphaproteobacteria</taxon>
        <taxon>Hyphomicrobiales</taxon>
        <taxon>Devosiaceae</taxon>
        <taxon>Pelagibacterium</taxon>
    </lineage>
</organism>
<dbReference type="Pfam" id="PF00107">
    <property type="entry name" value="ADH_zinc_N"/>
    <property type="match status" value="1"/>
</dbReference>
<dbReference type="InterPro" id="IPR036291">
    <property type="entry name" value="NAD(P)-bd_dom_sf"/>
</dbReference>
<sequence length="329" mass="34785">MSFRALVTEKGEDGKIASRIAELDEARLPQGNVLVGIDWAGFNYKDGMALSGIGGLVREYPHIGGVDFAGRVIESTDERYHPGQAVVLTGWRVGEWHWGGFATRARVNADWLVPLPKEISTRDAMVLGTAGLTAMLAVNRLKSEGIKPGDGDILVTGAGGGVGSMAVLLLARLGYKVHAMTGRKDLTDDLRALGATEVVGRDVLAPSSKKLLATRWIGAVDSVGGAPLGEMLKQIHTGGCVAAVGLAAGDAWDGSVIPFILRGVTLAGIDSVMQRFEARMAAWDRLSTLFGFGVYERMVREVGLEDLPAASKDILAGKVRGRVIVSPKG</sequence>
<dbReference type="EMBL" id="CP107716">
    <property type="protein sequence ID" value="UYQ73278.1"/>
    <property type="molecule type" value="Genomic_DNA"/>
</dbReference>
<proteinExistence type="predicted"/>
<dbReference type="SUPFAM" id="SSF50129">
    <property type="entry name" value="GroES-like"/>
    <property type="match status" value="1"/>
</dbReference>
<dbReference type="PANTHER" id="PTHR43677:SF1">
    <property type="entry name" value="ACRYLYL-COA REDUCTASE ACUI-RELATED"/>
    <property type="match status" value="1"/>
</dbReference>
<dbReference type="PANTHER" id="PTHR43677">
    <property type="entry name" value="SHORT-CHAIN DEHYDROGENASE/REDUCTASE"/>
    <property type="match status" value="1"/>
</dbReference>
<dbReference type="NCBIfam" id="TIGR02823">
    <property type="entry name" value="oxido_YhdH"/>
    <property type="match status" value="1"/>
</dbReference>
<dbReference type="Pfam" id="PF08240">
    <property type="entry name" value="ADH_N"/>
    <property type="match status" value="1"/>
</dbReference>
<reference evidence="2" key="1">
    <citation type="submission" date="2022-10" db="EMBL/GenBank/DDBJ databases">
        <title>YIM 151497 complete genome.</title>
        <authorList>
            <person name="Chen X."/>
        </authorList>
    </citation>
    <scope>NUCLEOTIDE SEQUENCE</scope>
    <source>
        <strain evidence="2">YIM 151497</strain>
    </source>
</reference>
<dbReference type="InterPro" id="IPR020843">
    <property type="entry name" value="ER"/>
</dbReference>
<dbReference type="RefSeq" id="WP_264226866.1">
    <property type="nucleotide sequence ID" value="NZ_CP107716.1"/>
</dbReference>
<dbReference type="InterPro" id="IPR013154">
    <property type="entry name" value="ADH-like_N"/>
</dbReference>
<dbReference type="SUPFAM" id="SSF51735">
    <property type="entry name" value="NAD(P)-binding Rossmann-fold domains"/>
    <property type="match status" value="1"/>
</dbReference>
<dbReference type="Gene3D" id="3.40.50.720">
    <property type="entry name" value="NAD(P)-binding Rossmann-like Domain"/>
    <property type="match status" value="1"/>
</dbReference>